<dbReference type="SUPFAM" id="SSF89372">
    <property type="entry name" value="Fucose-specific lectin"/>
    <property type="match status" value="2"/>
</dbReference>
<gene>
    <name evidence="2" type="ORF">NKR19_g4233</name>
</gene>
<organism evidence="2 3">
    <name type="scientific">Coniochaeta hoffmannii</name>
    <dbReference type="NCBI Taxonomy" id="91930"/>
    <lineage>
        <taxon>Eukaryota</taxon>
        <taxon>Fungi</taxon>
        <taxon>Dikarya</taxon>
        <taxon>Ascomycota</taxon>
        <taxon>Pezizomycotina</taxon>
        <taxon>Sordariomycetes</taxon>
        <taxon>Sordariomycetidae</taxon>
        <taxon>Coniochaetales</taxon>
        <taxon>Coniochaetaceae</taxon>
        <taxon>Coniochaeta</taxon>
    </lineage>
</organism>
<evidence type="ECO:0000313" key="2">
    <source>
        <dbReference type="EMBL" id="KAJ9155967.1"/>
    </source>
</evidence>
<evidence type="ECO:0000256" key="1">
    <source>
        <dbReference type="SAM" id="Phobius"/>
    </source>
</evidence>
<keyword evidence="1" id="KW-0472">Membrane</keyword>
<evidence type="ECO:0000313" key="3">
    <source>
        <dbReference type="Proteomes" id="UP001174691"/>
    </source>
</evidence>
<protein>
    <recommendedName>
        <fullName evidence="4">Fucose-specific lectin</fullName>
    </recommendedName>
</protein>
<evidence type="ECO:0008006" key="4">
    <source>
        <dbReference type="Google" id="ProtNLM"/>
    </source>
</evidence>
<dbReference type="Proteomes" id="UP001174691">
    <property type="component" value="Unassembled WGS sequence"/>
</dbReference>
<dbReference type="AlphaFoldDB" id="A0AA38SCL9"/>
<keyword evidence="1" id="KW-0812">Transmembrane</keyword>
<proteinExistence type="predicted"/>
<accession>A0AA38SCL9</accession>
<keyword evidence="1" id="KW-1133">Transmembrane helix</keyword>
<reference evidence="2" key="1">
    <citation type="submission" date="2022-07" db="EMBL/GenBank/DDBJ databases">
        <title>Fungi with potential for degradation of polypropylene.</title>
        <authorList>
            <person name="Gostincar C."/>
        </authorList>
    </citation>
    <scope>NUCLEOTIDE SEQUENCE</scope>
    <source>
        <strain evidence="2">EXF-13287</strain>
    </source>
</reference>
<keyword evidence="3" id="KW-1185">Reference proteome</keyword>
<dbReference type="Gene3D" id="2.120.10.70">
    <property type="entry name" value="Fucose-specific lectin"/>
    <property type="match status" value="1"/>
</dbReference>
<comment type="caution">
    <text evidence="2">The sequence shown here is derived from an EMBL/GenBank/DDBJ whole genome shotgun (WGS) entry which is preliminary data.</text>
</comment>
<feature type="transmembrane region" description="Helical" evidence="1">
    <location>
        <begin position="116"/>
        <end position="139"/>
    </location>
</feature>
<dbReference type="EMBL" id="JANBVN010000052">
    <property type="protein sequence ID" value="KAJ9155967.1"/>
    <property type="molecule type" value="Genomic_DNA"/>
</dbReference>
<name>A0AA38SCL9_9PEZI</name>
<sequence>MAATNNPPSYAYSDAPEVVHHPESGLEPVEHSSLEPVQPGVGEAWKYAGLPYSTLEPHPNNYNTSPEHWKQEATQTFGSPADNTPALMGDGQSVGNEDGQMQTGAMRGHLRRRKKWYVLGGVIAVLAIVAIVVGCIFGLSKSDDSDSTAGNGTSTSNQTSVCRNMICPQTIAVPQNYNGRLTIFARGTDNLIHWRYAPDNGQGDWQAVPGVEFLSQPTSIAWNNGQVQVTAISSDKSTGQRAAKGNVFTTWVTPKTGGMTFEPWFNLGETAAGAVSMCVVPKDVWFSGYTAGQKANVTVPDRLDVWTVSTGSKSVEHDYWEADRNVWMSPEQSTGWDNAGGWNQIVGSVPAVTCRDSAIQHDLLVYTPQGVARWHSYSNKTGNWSDWEEIPGTRFTGDPVTVAVGDDGWDFFGIDATSKVLQHASWTAADGLSKLEAVGNLALESVPSVMVSGPRHRIDVVALGPDDRVMHQALVGTSWNSEWEVVGDFVANSAPVVTNFKCDSSASDCTAIMVLGENGTMTYAYWATTTARNWNATLHWESLGGNLTTDYMQVS</sequence>